<dbReference type="AlphaFoldDB" id="A0A1X2HVT4"/>
<dbReference type="EMBL" id="MCGN01000001">
    <property type="protein sequence ID" value="ORZ03715.1"/>
    <property type="molecule type" value="Genomic_DNA"/>
</dbReference>
<keyword evidence="3" id="KW-1185">Reference proteome</keyword>
<dbReference type="OMA" id="MACPERE"/>
<sequence>MRFYSLLILSFAAAVVMACPEREEDPTEVYTHDCVRYTKEQCRESCPRGYARFGKDTCEEEEGGCHAFKCCREVRKEA</sequence>
<accession>A0A1X2HVT4</accession>
<organism evidence="2 3">
    <name type="scientific">Syncephalastrum racemosum</name>
    <name type="common">Filamentous fungus</name>
    <dbReference type="NCBI Taxonomy" id="13706"/>
    <lineage>
        <taxon>Eukaryota</taxon>
        <taxon>Fungi</taxon>
        <taxon>Fungi incertae sedis</taxon>
        <taxon>Mucoromycota</taxon>
        <taxon>Mucoromycotina</taxon>
        <taxon>Mucoromycetes</taxon>
        <taxon>Mucorales</taxon>
        <taxon>Syncephalastraceae</taxon>
        <taxon>Syncephalastrum</taxon>
    </lineage>
</organism>
<dbReference type="PROSITE" id="PS51257">
    <property type="entry name" value="PROKAR_LIPOPROTEIN"/>
    <property type="match status" value="1"/>
</dbReference>
<reference evidence="2 3" key="1">
    <citation type="submission" date="2016-07" db="EMBL/GenBank/DDBJ databases">
        <title>Pervasive Adenine N6-methylation of Active Genes in Fungi.</title>
        <authorList>
            <consortium name="DOE Joint Genome Institute"/>
            <person name="Mondo S.J."/>
            <person name="Dannebaum R.O."/>
            <person name="Kuo R.C."/>
            <person name="Labutti K."/>
            <person name="Haridas S."/>
            <person name="Kuo A."/>
            <person name="Salamov A."/>
            <person name="Ahrendt S.R."/>
            <person name="Lipzen A."/>
            <person name="Sullivan W."/>
            <person name="Andreopoulos W.B."/>
            <person name="Clum A."/>
            <person name="Lindquist E."/>
            <person name="Daum C."/>
            <person name="Ramamoorthy G.K."/>
            <person name="Gryganskyi A."/>
            <person name="Culley D."/>
            <person name="Magnuson J.K."/>
            <person name="James T.Y."/>
            <person name="O'Malley M.A."/>
            <person name="Stajich J.E."/>
            <person name="Spatafora J.W."/>
            <person name="Visel A."/>
            <person name="Grigoriev I.V."/>
        </authorList>
    </citation>
    <scope>NUCLEOTIDE SEQUENCE [LARGE SCALE GENOMIC DNA]</scope>
    <source>
        <strain evidence="2 3">NRRL 2496</strain>
    </source>
</reference>
<dbReference type="Proteomes" id="UP000242180">
    <property type="component" value="Unassembled WGS sequence"/>
</dbReference>
<feature type="chain" id="PRO_5013321529" evidence="1">
    <location>
        <begin position="19"/>
        <end position="78"/>
    </location>
</feature>
<evidence type="ECO:0000313" key="2">
    <source>
        <dbReference type="EMBL" id="ORZ03715.1"/>
    </source>
</evidence>
<gene>
    <name evidence="2" type="ORF">BCR43DRAFT_483842</name>
</gene>
<comment type="caution">
    <text evidence="2">The sequence shown here is derived from an EMBL/GenBank/DDBJ whole genome shotgun (WGS) entry which is preliminary data.</text>
</comment>
<evidence type="ECO:0000256" key="1">
    <source>
        <dbReference type="SAM" id="SignalP"/>
    </source>
</evidence>
<protein>
    <submittedName>
        <fullName evidence="2">Uncharacterized protein</fullName>
    </submittedName>
</protein>
<keyword evidence="1" id="KW-0732">Signal</keyword>
<proteinExistence type="predicted"/>
<feature type="signal peptide" evidence="1">
    <location>
        <begin position="1"/>
        <end position="18"/>
    </location>
</feature>
<evidence type="ECO:0000313" key="3">
    <source>
        <dbReference type="Proteomes" id="UP000242180"/>
    </source>
</evidence>
<dbReference type="InParanoid" id="A0A1X2HVT4"/>
<name>A0A1X2HVT4_SYNRA</name>